<evidence type="ECO:0000313" key="2">
    <source>
        <dbReference type="Proteomes" id="UP000219799"/>
    </source>
</evidence>
<organism evidence="1 2">
    <name type="scientific">Plasmodium malariae</name>
    <dbReference type="NCBI Taxonomy" id="5858"/>
    <lineage>
        <taxon>Eukaryota</taxon>
        <taxon>Sar</taxon>
        <taxon>Alveolata</taxon>
        <taxon>Apicomplexa</taxon>
        <taxon>Aconoidasida</taxon>
        <taxon>Haemosporida</taxon>
        <taxon>Plasmodiidae</taxon>
        <taxon>Plasmodium</taxon>
        <taxon>Plasmodium (Plasmodium)</taxon>
    </lineage>
</organism>
<name>A0A1C3L1M8_PLAMA</name>
<dbReference type="VEuPathDB" id="PlasmoDB:PmUG01_12068800"/>
<dbReference type="EMBL" id="LT594500">
    <property type="protein sequence ID" value="SBT80450.1"/>
    <property type="molecule type" value="Genomic_DNA"/>
</dbReference>
<feature type="non-terminal residue" evidence="1">
    <location>
        <position position="56"/>
    </location>
</feature>
<dbReference type="Proteomes" id="UP000219799">
    <property type="component" value="Chromosome 12"/>
</dbReference>
<feature type="non-terminal residue" evidence="1">
    <location>
        <position position="1"/>
    </location>
</feature>
<protein>
    <submittedName>
        <fullName evidence="1">Uncharacterized protein</fullName>
    </submittedName>
</protein>
<evidence type="ECO:0000313" key="1">
    <source>
        <dbReference type="EMBL" id="SBT80450.1"/>
    </source>
</evidence>
<reference evidence="1 2" key="1">
    <citation type="submission" date="2016-06" db="EMBL/GenBank/DDBJ databases">
        <authorList>
            <consortium name="Pathogen Informatics"/>
        </authorList>
    </citation>
    <scope>NUCLEOTIDE SEQUENCE [LARGE SCALE GENOMIC DNA]</scope>
    <source>
        <strain evidence="1">PmlGA01</strain>
    </source>
</reference>
<sequence>ALFELSEDGNSCVLQAAAKCICYVLNELWEIISDEKRMSLLETLMNKFLKEKYYDN</sequence>
<proteinExistence type="predicted"/>
<dbReference type="AlphaFoldDB" id="A0A1C3L1M8"/>
<accession>A0A1C3L1M8</accession>
<gene>
    <name evidence="1" type="primary">PmlGA01_120061600</name>
    <name evidence="1" type="ORF">PMLGA01_120061600</name>
</gene>